<feature type="transmembrane region" description="Helical" evidence="1">
    <location>
        <begin position="181"/>
        <end position="203"/>
    </location>
</feature>
<dbReference type="PANTHER" id="PTHR36844">
    <property type="entry name" value="PROTEASE PRSW"/>
    <property type="match status" value="1"/>
</dbReference>
<evidence type="ECO:0008006" key="4">
    <source>
        <dbReference type="Google" id="ProtNLM"/>
    </source>
</evidence>
<gene>
    <name evidence="2" type="ORF">A2W41_00610</name>
</gene>
<dbReference type="EMBL" id="MHNI01000013">
    <property type="protein sequence ID" value="OGZ42807.1"/>
    <property type="molecule type" value="Genomic_DNA"/>
</dbReference>
<comment type="caution">
    <text evidence="2">The sequence shown here is derived from an EMBL/GenBank/DDBJ whole genome shotgun (WGS) entry which is preliminary data.</text>
</comment>
<dbReference type="Pfam" id="PF13367">
    <property type="entry name" value="PrsW-protease"/>
    <property type="match status" value="1"/>
</dbReference>
<evidence type="ECO:0000313" key="2">
    <source>
        <dbReference type="EMBL" id="OGZ42807.1"/>
    </source>
</evidence>
<proteinExistence type="predicted"/>
<feature type="transmembrane region" description="Helical" evidence="1">
    <location>
        <begin position="6"/>
        <end position="27"/>
    </location>
</feature>
<evidence type="ECO:0000256" key="1">
    <source>
        <dbReference type="SAM" id="Phobius"/>
    </source>
</evidence>
<keyword evidence="1" id="KW-0472">Membrane</keyword>
<feature type="transmembrane region" description="Helical" evidence="1">
    <location>
        <begin position="111"/>
        <end position="130"/>
    </location>
</feature>
<feature type="transmembrane region" description="Helical" evidence="1">
    <location>
        <begin position="39"/>
        <end position="61"/>
    </location>
</feature>
<accession>A0A1G2FYA2</accession>
<reference evidence="2 3" key="1">
    <citation type="journal article" date="2016" name="Nat. Commun.">
        <title>Thousands of microbial genomes shed light on interconnected biogeochemical processes in an aquifer system.</title>
        <authorList>
            <person name="Anantharaman K."/>
            <person name="Brown C.T."/>
            <person name="Hug L.A."/>
            <person name="Sharon I."/>
            <person name="Castelle C.J."/>
            <person name="Probst A.J."/>
            <person name="Thomas B.C."/>
            <person name="Singh A."/>
            <person name="Wilkins M.J."/>
            <person name="Karaoz U."/>
            <person name="Brodie E.L."/>
            <person name="Williams K.H."/>
            <person name="Hubbard S.S."/>
            <person name="Banfield J.F."/>
        </authorList>
    </citation>
    <scope>NUCLEOTIDE SEQUENCE [LARGE SCALE GENOMIC DNA]</scope>
</reference>
<organism evidence="2 3">
    <name type="scientific">Candidatus Ryanbacteria bacterium RIFCSPHIGHO2_01_45_13</name>
    <dbReference type="NCBI Taxonomy" id="1802112"/>
    <lineage>
        <taxon>Bacteria</taxon>
        <taxon>Candidatus Ryaniibacteriota</taxon>
    </lineage>
</organism>
<dbReference type="Proteomes" id="UP000176700">
    <property type="component" value="Unassembled WGS sequence"/>
</dbReference>
<feature type="transmembrane region" description="Helical" evidence="1">
    <location>
        <begin position="150"/>
        <end position="169"/>
    </location>
</feature>
<dbReference type="GO" id="GO:0008233">
    <property type="term" value="F:peptidase activity"/>
    <property type="evidence" value="ECO:0007669"/>
    <property type="project" value="InterPro"/>
</dbReference>
<evidence type="ECO:0000313" key="3">
    <source>
        <dbReference type="Proteomes" id="UP000176700"/>
    </source>
</evidence>
<name>A0A1G2FYA2_9BACT</name>
<keyword evidence="1" id="KW-0812">Transmembrane</keyword>
<keyword evidence="1" id="KW-1133">Transmembrane helix</keyword>
<dbReference type="PANTHER" id="PTHR36844:SF1">
    <property type="entry name" value="PROTEASE PRSW"/>
    <property type="match status" value="1"/>
</dbReference>
<feature type="transmembrane region" description="Helical" evidence="1">
    <location>
        <begin position="209"/>
        <end position="227"/>
    </location>
</feature>
<dbReference type="InterPro" id="IPR026898">
    <property type="entry name" value="PrsW"/>
</dbReference>
<feature type="transmembrane region" description="Helical" evidence="1">
    <location>
        <begin position="67"/>
        <end position="86"/>
    </location>
</feature>
<sequence>MAQITQQSFSYAVIGGLIPALIWLFFWIKEDCHPEPKRLLFYAFLGGILAIPPALLFSLIWKSGAGFLFSSPVTAGLATLLGLAFIEETSKYALTKRIIFWRKDFNEPVDAMVYLMTAALGFASAENIMYLIPEFAASIYVGIDMGNLRFLGATLLHTLASGTLGFFIAHQFCNSKTRQRISLVTGLLAATLIHTTFNIIILNTGSQDIKPALVLVGIVGIFVIFAFEHIKKVHQTCHPAKRCGGRYCPPETQTLGTERSIHIVH</sequence>
<dbReference type="AlphaFoldDB" id="A0A1G2FYA2"/>
<protein>
    <recommendedName>
        <fullName evidence="4">Protease PrsW</fullName>
    </recommendedName>
</protein>